<comment type="caution">
    <text evidence="2">The sequence shown here is derived from an EMBL/GenBank/DDBJ whole genome shotgun (WGS) entry which is preliminary data.</text>
</comment>
<feature type="chain" id="PRO_5046782120" evidence="1">
    <location>
        <begin position="18"/>
        <end position="367"/>
    </location>
</feature>
<keyword evidence="3" id="KW-1185">Reference proteome</keyword>
<dbReference type="RefSeq" id="WP_075785243.1">
    <property type="nucleotide sequence ID" value="NZ_JAESIL010000025.1"/>
</dbReference>
<accession>A0ABS1REL1</accession>
<proteinExistence type="predicted"/>
<dbReference type="EMBL" id="JAESIL010000025">
    <property type="protein sequence ID" value="MBL3578080.1"/>
    <property type="molecule type" value="Genomic_DNA"/>
</dbReference>
<name>A0ABS1REL1_9RHOB</name>
<dbReference type="InterPro" id="IPR029045">
    <property type="entry name" value="ClpP/crotonase-like_dom_sf"/>
</dbReference>
<organism evidence="2 3">
    <name type="scientific">Rhodovulum visakhapatnamense</name>
    <dbReference type="NCBI Taxonomy" id="364297"/>
    <lineage>
        <taxon>Bacteria</taxon>
        <taxon>Pseudomonadati</taxon>
        <taxon>Pseudomonadota</taxon>
        <taxon>Alphaproteobacteria</taxon>
        <taxon>Rhodobacterales</taxon>
        <taxon>Paracoccaceae</taxon>
        <taxon>Rhodovulum</taxon>
    </lineage>
</organism>
<dbReference type="Gene3D" id="3.90.226.10">
    <property type="entry name" value="2-enoyl-CoA Hydratase, Chain A, domain 1"/>
    <property type="match status" value="1"/>
</dbReference>
<feature type="signal peptide" evidence="1">
    <location>
        <begin position="1"/>
        <end position="17"/>
    </location>
</feature>
<keyword evidence="1" id="KW-0732">Signal</keyword>
<reference evidence="3" key="1">
    <citation type="submission" date="2021-01" db="EMBL/GenBank/DDBJ databases">
        <title>Draft genomes of Rhodovulum sulfidophilum.</title>
        <authorList>
            <person name="Guzman M.S."/>
        </authorList>
    </citation>
    <scope>NUCLEOTIDE SEQUENCE [LARGE SCALE GENOMIC DNA]</scope>
    <source>
        <strain evidence="3">AB19</strain>
    </source>
</reference>
<evidence type="ECO:0000313" key="2">
    <source>
        <dbReference type="EMBL" id="MBL3578080.1"/>
    </source>
</evidence>
<protein>
    <submittedName>
        <fullName evidence="2">Uncharacterized protein</fullName>
    </submittedName>
</protein>
<sequence length="367" mass="40094">MLAALVASISMAMPAAAMDFILGGTDHRSNDATWIQADGQIDETTLEDFVTFLDEGPDGLPKRIRLNSPGGNLLEGIQLGEELRRRGFTTEVGDHEPHPDWPNMPYWDFTRRTPGVCASACAYAFMGGIERRIDPGSRIGVHQFYRAGRAEGFADGAPVLVQEGVEQTLVSLLLDYILRMGVDGRILVNAGLSGPDEMYWIEEGAEARETGLIYASAAWSEWDIELLGEGVIAVSERADRKYKMAALCTESGGAYFDIFAAEEPAEESAWSLRSWLVDQCLPAGSYSQGQGAHRILGNRVEASSIRIVDRPGGFGVRFPLGRSPVVQGTPSFLYDDAAYGACITEKFLGNEKNMEPAIRIAFRNCIQ</sequence>
<gene>
    <name evidence="2" type="ORF">JMJ92_07940</name>
</gene>
<evidence type="ECO:0000313" key="3">
    <source>
        <dbReference type="Proteomes" id="UP000635853"/>
    </source>
</evidence>
<dbReference type="Proteomes" id="UP000635853">
    <property type="component" value="Unassembled WGS sequence"/>
</dbReference>
<dbReference type="SUPFAM" id="SSF52096">
    <property type="entry name" value="ClpP/crotonase"/>
    <property type="match status" value="1"/>
</dbReference>
<evidence type="ECO:0000256" key="1">
    <source>
        <dbReference type="SAM" id="SignalP"/>
    </source>
</evidence>